<proteinExistence type="predicted"/>
<comment type="caution">
    <text evidence="3">The sequence shown here is derived from an EMBL/GenBank/DDBJ whole genome shotgun (WGS) entry which is preliminary data.</text>
</comment>
<dbReference type="RefSeq" id="WP_204936594.1">
    <property type="nucleotide sequence ID" value="NZ_JAFBBC010000001.1"/>
</dbReference>
<dbReference type="Proteomes" id="UP000742560">
    <property type="component" value="Unassembled WGS sequence"/>
</dbReference>
<accession>A0A8T4H0U5</accession>
<reference evidence="3" key="2">
    <citation type="submission" date="2021-03" db="EMBL/GenBank/DDBJ databases">
        <title>Genomic Encyclopedia of Type Strains, Phase IV (KMG-IV): sequencing the most valuable type-strain genomes for metagenomic binning, comparative biology and taxonomic classification.</title>
        <authorList>
            <person name="Goeker M."/>
        </authorList>
    </citation>
    <scope>NUCLEOTIDE SEQUENCE</scope>
    <source>
        <strain evidence="3">DSM 2771</strain>
    </source>
</reference>
<dbReference type="EMBL" id="JAFBBC010000001">
    <property type="protein sequence ID" value="MBM7408782.1"/>
    <property type="molecule type" value="Genomic_DNA"/>
</dbReference>
<feature type="compositionally biased region" description="Basic and acidic residues" evidence="1">
    <location>
        <begin position="1"/>
        <end position="20"/>
    </location>
</feature>
<feature type="region of interest" description="Disordered" evidence="1">
    <location>
        <begin position="1"/>
        <end position="21"/>
    </location>
</feature>
<evidence type="ECO:0000256" key="1">
    <source>
        <dbReference type="SAM" id="MobiDB-lite"/>
    </source>
</evidence>
<gene>
    <name evidence="2" type="ORF">HNP85_000454</name>
    <name evidence="3" type="ORF">J2745_000524</name>
</gene>
<sequence>MVSEMFERKNPLAPSPRDDAYNIGTKAAEDVFARKTVEGLVVDAKIAKAIKTDNTAEDLAKANDKILVLEKTVDELKRSGAKTA</sequence>
<dbReference type="EMBL" id="JAGINF010000001">
    <property type="protein sequence ID" value="MBP2219049.1"/>
    <property type="molecule type" value="Genomic_DNA"/>
</dbReference>
<dbReference type="AlphaFoldDB" id="A0A8T4H0U5"/>
<evidence type="ECO:0000313" key="3">
    <source>
        <dbReference type="EMBL" id="MBP2219049.1"/>
    </source>
</evidence>
<protein>
    <submittedName>
        <fullName evidence="3">Uncharacterized protein</fullName>
    </submittedName>
</protein>
<dbReference type="Proteomes" id="UP000722095">
    <property type="component" value="Unassembled WGS sequence"/>
</dbReference>
<reference evidence="2" key="1">
    <citation type="submission" date="2021-01" db="EMBL/GenBank/DDBJ databases">
        <title>Genomic Encyclopedia of Type Strains, Phase IV (KMG-V): Genome sequencing to study the core and pangenomes of soil and plant-associated prokaryotes.</title>
        <authorList>
            <person name="Whitman W."/>
        </authorList>
    </citation>
    <scope>NUCLEOTIDE SEQUENCE</scope>
    <source>
        <strain evidence="2">RC</strain>
    </source>
</reference>
<organism evidence="3 4">
    <name type="scientific">Methanococcus maripaludis</name>
    <name type="common">Methanococcus deltae</name>
    <dbReference type="NCBI Taxonomy" id="39152"/>
    <lineage>
        <taxon>Archaea</taxon>
        <taxon>Methanobacteriati</taxon>
        <taxon>Methanobacteriota</taxon>
        <taxon>Methanomada group</taxon>
        <taxon>Methanococci</taxon>
        <taxon>Methanococcales</taxon>
        <taxon>Methanococcaceae</taxon>
        <taxon>Methanococcus</taxon>
    </lineage>
</organism>
<name>A0A8T4H0U5_METMI</name>
<evidence type="ECO:0000313" key="2">
    <source>
        <dbReference type="EMBL" id="MBM7408782.1"/>
    </source>
</evidence>
<evidence type="ECO:0000313" key="4">
    <source>
        <dbReference type="Proteomes" id="UP000742560"/>
    </source>
</evidence>